<name>A0A1B7T9U2_9ASCO</name>
<accession>A0A1B7T9U2</accession>
<protein>
    <submittedName>
        <fullName evidence="6">Uncharacterized protein</fullName>
    </submittedName>
</protein>
<dbReference type="EMBL" id="LXPE01000090">
    <property type="protein sequence ID" value="OBA25477.1"/>
    <property type="molecule type" value="Genomic_DNA"/>
</dbReference>
<dbReference type="Proteomes" id="UP000092321">
    <property type="component" value="Unassembled WGS sequence"/>
</dbReference>
<organism evidence="6 7">
    <name type="scientific">Hanseniaspora valbyensis NRRL Y-1626</name>
    <dbReference type="NCBI Taxonomy" id="766949"/>
    <lineage>
        <taxon>Eukaryota</taxon>
        <taxon>Fungi</taxon>
        <taxon>Dikarya</taxon>
        <taxon>Ascomycota</taxon>
        <taxon>Saccharomycotina</taxon>
        <taxon>Saccharomycetes</taxon>
        <taxon>Saccharomycodales</taxon>
        <taxon>Saccharomycodaceae</taxon>
        <taxon>Hanseniaspora</taxon>
    </lineage>
</organism>
<evidence type="ECO:0000256" key="5">
    <source>
        <dbReference type="ARBA" id="ARBA00023242"/>
    </source>
</evidence>
<sequence length="439" mass="53315">MTFKNLYIHPKDYYNLDVWQNLLSNKLNDNIKLTDLQLDTCLNTICYNYYKNHIIIDLLLSKLEYKKEYILKHIVNIPCYSFLKYQKLYKKEVSNNDNSIELFKNINKQVNELWKFESKINKKSFNIYTNDDYKLVKTQSLLIWKDYLQFIDQNNKYDKRYVSNVFERCLQMCFSYISIWKTYIEFIKKDKNDMLNLFIIYSRMESSIRKIIKKDVEIKNQYHELLLNECTYWSKVEDDTSTCMIQKLRLYKHVILILKNVNVYRHNIKRLYKIYFTTLYSHLANKFHKNNDIVILYYCNLVSNTDNKIEENMVYKYLKSQNLILLPEYTETNHFLKIFILNQHYNNNINKSVEDQKKSKNHIDIFISKLKASETDLLIWKLIIKTTLLNKKNVNKSLIKKEIIKSYRKIASTNIKNPQKKKLVTNKNIKKLKRKFLKQ</sequence>
<keyword evidence="3" id="KW-0677">Repeat</keyword>
<evidence type="ECO:0000256" key="2">
    <source>
        <dbReference type="ARBA" id="ARBA00022664"/>
    </source>
</evidence>
<dbReference type="InterPro" id="IPR011990">
    <property type="entry name" value="TPR-like_helical_dom_sf"/>
</dbReference>
<evidence type="ECO:0000313" key="7">
    <source>
        <dbReference type="Proteomes" id="UP000092321"/>
    </source>
</evidence>
<dbReference type="Gene3D" id="1.25.40.10">
    <property type="entry name" value="Tetratricopeptide repeat domain"/>
    <property type="match status" value="1"/>
</dbReference>
<proteinExistence type="predicted"/>
<evidence type="ECO:0000256" key="1">
    <source>
        <dbReference type="ARBA" id="ARBA00004123"/>
    </source>
</evidence>
<keyword evidence="7" id="KW-1185">Reference proteome</keyword>
<keyword evidence="2" id="KW-0507">mRNA processing</keyword>
<dbReference type="InterPro" id="IPR059164">
    <property type="entry name" value="HAT_PRP39_C"/>
</dbReference>
<comment type="caution">
    <text evidence="6">The sequence shown here is derived from an EMBL/GenBank/DDBJ whole genome shotgun (WGS) entry which is preliminary data.</text>
</comment>
<reference evidence="7" key="1">
    <citation type="journal article" date="2016" name="Proc. Natl. Acad. Sci. U.S.A.">
        <title>Comparative genomics of biotechnologically important yeasts.</title>
        <authorList>
            <person name="Riley R."/>
            <person name="Haridas S."/>
            <person name="Wolfe K.H."/>
            <person name="Lopes M.R."/>
            <person name="Hittinger C.T."/>
            <person name="Goeker M."/>
            <person name="Salamov A.A."/>
            <person name="Wisecaver J.H."/>
            <person name="Long T.M."/>
            <person name="Calvey C.H."/>
            <person name="Aerts A.L."/>
            <person name="Barry K.W."/>
            <person name="Choi C."/>
            <person name="Clum A."/>
            <person name="Coughlan A.Y."/>
            <person name="Deshpande S."/>
            <person name="Douglass A.P."/>
            <person name="Hanson S.J."/>
            <person name="Klenk H.-P."/>
            <person name="LaButti K.M."/>
            <person name="Lapidus A."/>
            <person name="Lindquist E.A."/>
            <person name="Lipzen A.M."/>
            <person name="Meier-Kolthoff J.P."/>
            <person name="Ohm R.A."/>
            <person name="Otillar R.P."/>
            <person name="Pangilinan J.L."/>
            <person name="Peng Y."/>
            <person name="Rokas A."/>
            <person name="Rosa C.A."/>
            <person name="Scheuner C."/>
            <person name="Sibirny A.A."/>
            <person name="Slot J.C."/>
            <person name="Stielow J.B."/>
            <person name="Sun H."/>
            <person name="Kurtzman C.P."/>
            <person name="Blackwell M."/>
            <person name="Grigoriev I.V."/>
            <person name="Jeffries T.W."/>
        </authorList>
    </citation>
    <scope>NUCLEOTIDE SEQUENCE [LARGE SCALE GENOMIC DNA]</scope>
    <source>
        <strain evidence="7">NRRL Y-1626</strain>
    </source>
</reference>
<gene>
    <name evidence="6" type="ORF">HANVADRAFT_119890</name>
</gene>
<keyword evidence="4" id="KW-0508">mRNA splicing</keyword>
<keyword evidence="5" id="KW-0539">Nucleus</keyword>
<comment type="subcellular location">
    <subcellularLocation>
        <location evidence="1">Nucleus</location>
    </subcellularLocation>
</comment>
<evidence type="ECO:0000256" key="4">
    <source>
        <dbReference type="ARBA" id="ARBA00023187"/>
    </source>
</evidence>
<evidence type="ECO:0000256" key="3">
    <source>
        <dbReference type="ARBA" id="ARBA00022737"/>
    </source>
</evidence>
<dbReference type="AlphaFoldDB" id="A0A1B7T9U2"/>
<dbReference type="Pfam" id="PF23241">
    <property type="entry name" value="HAT_PRP39_C"/>
    <property type="match status" value="1"/>
</dbReference>
<evidence type="ECO:0000313" key="6">
    <source>
        <dbReference type="EMBL" id="OBA25477.1"/>
    </source>
</evidence>